<dbReference type="InterPro" id="IPR016194">
    <property type="entry name" value="SPOC-like_C_dom_sf"/>
</dbReference>
<dbReference type="Gene3D" id="2.40.290.10">
    <property type="match status" value="1"/>
</dbReference>
<dbReference type="PANTHER" id="PTHR41251">
    <property type="entry name" value="NON-HOMOLOGOUS END JOINING PROTEIN KU"/>
    <property type="match status" value="1"/>
</dbReference>
<dbReference type="Proteomes" id="UP000186878">
    <property type="component" value="Unassembled WGS sequence"/>
</dbReference>
<reference evidence="4 5" key="1">
    <citation type="submission" date="2016-12" db="EMBL/GenBank/DDBJ databases">
        <title>Draft genome sequences of strains Salinicola socius SMB35, Salinicola sp. MH3R3-1 and Chromohalobacter sp. SMB17 from the Verkhnekamsk potash mining region of Russia.</title>
        <authorList>
            <person name="Mavrodi D.V."/>
            <person name="Olsson B.E."/>
            <person name="Korsakova E.S."/>
            <person name="Pyankova A."/>
            <person name="Mavrodi O.V."/>
            <person name="Plotnikova E.G."/>
        </authorList>
    </citation>
    <scope>NUCLEOTIDE SEQUENCE [LARGE SCALE GENOMIC DNA]</scope>
    <source>
        <strain evidence="4 5">SMB35</strain>
    </source>
</reference>
<feature type="region of interest" description="Disordered" evidence="2">
    <location>
        <begin position="1"/>
        <end position="26"/>
    </location>
</feature>
<keyword evidence="5" id="KW-1185">Reference proteome</keyword>
<evidence type="ECO:0000259" key="3">
    <source>
        <dbReference type="SMART" id="SM00559"/>
    </source>
</evidence>
<gene>
    <name evidence="4" type="ORF">BTW07_05495</name>
</gene>
<dbReference type="PANTHER" id="PTHR41251:SF1">
    <property type="entry name" value="NON-HOMOLOGOUS END JOINING PROTEIN KU"/>
    <property type="match status" value="1"/>
</dbReference>
<accession>A0A1Q8SUD7</accession>
<organism evidence="4 5">
    <name type="scientific">Salinicola socius</name>
    <dbReference type="NCBI Taxonomy" id="404433"/>
    <lineage>
        <taxon>Bacteria</taxon>
        <taxon>Pseudomonadati</taxon>
        <taxon>Pseudomonadota</taxon>
        <taxon>Gammaproteobacteria</taxon>
        <taxon>Oceanospirillales</taxon>
        <taxon>Halomonadaceae</taxon>
        <taxon>Salinicola</taxon>
    </lineage>
</organism>
<feature type="domain" description="Ku" evidence="3">
    <location>
        <begin position="77"/>
        <end position="211"/>
    </location>
</feature>
<dbReference type="EMBL" id="MSDO01000005">
    <property type="protein sequence ID" value="OLO05070.1"/>
    <property type="molecule type" value="Genomic_DNA"/>
</dbReference>
<dbReference type="InterPro" id="IPR006164">
    <property type="entry name" value="DNA_bd_Ku70/Ku80"/>
</dbReference>
<evidence type="ECO:0000313" key="5">
    <source>
        <dbReference type="Proteomes" id="UP000186878"/>
    </source>
</evidence>
<dbReference type="Pfam" id="PF02735">
    <property type="entry name" value="Ku"/>
    <property type="match status" value="1"/>
</dbReference>
<feature type="compositionally biased region" description="Acidic residues" evidence="2">
    <location>
        <begin position="272"/>
        <end position="283"/>
    </location>
</feature>
<feature type="region of interest" description="Disordered" evidence="2">
    <location>
        <begin position="250"/>
        <end position="360"/>
    </location>
</feature>
<dbReference type="AlphaFoldDB" id="A0A1Q8SUD7"/>
<name>A0A1Q8SUD7_9GAMM</name>
<feature type="compositionally biased region" description="Basic residues" evidence="2">
    <location>
        <begin position="1"/>
        <end position="11"/>
    </location>
</feature>
<proteinExistence type="predicted"/>
<dbReference type="GO" id="GO:0003690">
    <property type="term" value="F:double-stranded DNA binding"/>
    <property type="evidence" value="ECO:0007669"/>
    <property type="project" value="TreeGrafter"/>
</dbReference>
<dbReference type="GO" id="GO:0006303">
    <property type="term" value="P:double-strand break repair via nonhomologous end joining"/>
    <property type="evidence" value="ECO:0007669"/>
    <property type="project" value="InterPro"/>
</dbReference>
<evidence type="ECO:0000313" key="4">
    <source>
        <dbReference type="EMBL" id="OLO05070.1"/>
    </source>
</evidence>
<feature type="compositionally biased region" description="Basic and acidic residues" evidence="2">
    <location>
        <begin position="12"/>
        <end position="24"/>
    </location>
</feature>
<dbReference type="InterPro" id="IPR009187">
    <property type="entry name" value="Prok_Ku"/>
</dbReference>
<evidence type="ECO:0000256" key="2">
    <source>
        <dbReference type="SAM" id="MobiDB-lite"/>
    </source>
</evidence>
<protein>
    <recommendedName>
        <fullName evidence="3">Ku domain-containing protein</fullName>
    </recommendedName>
</protein>
<dbReference type="SUPFAM" id="SSF100939">
    <property type="entry name" value="SPOC domain-like"/>
    <property type="match status" value="1"/>
</dbReference>
<dbReference type="SMART" id="SM00559">
    <property type="entry name" value="Ku78"/>
    <property type="match status" value="1"/>
</dbReference>
<feature type="compositionally biased region" description="Basic and acidic residues" evidence="2">
    <location>
        <begin position="346"/>
        <end position="360"/>
    </location>
</feature>
<dbReference type="STRING" id="404433.BTW07_05495"/>
<feature type="compositionally biased region" description="Basic and acidic residues" evidence="2">
    <location>
        <begin position="298"/>
        <end position="314"/>
    </location>
</feature>
<dbReference type="OrthoDB" id="9795084at2"/>
<comment type="caution">
    <text evidence="4">The sequence shown here is derived from an EMBL/GenBank/DDBJ whole genome shotgun (WGS) entry which is preliminary data.</text>
</comment>
<sequence length="389" mass="43649">MPKSNRTRPKAPRPEKNRHPDRGFHGPRPFWSGTIAFGLVNLPVGLYAAYHSRDVTLKEVDDQGRPLSRRFFSETGRQPLKSNELARGIEVSEDHYAIVEDQEIEDATLEHRREIELSRFVSLDELDPLYFRRAYFLVPDSRSAGRGGALKPYRLLAAAMASAGRAGIATLVMRGREVLVAILAEDGILRAEALRFHDELRSPRSIGLAAPGEPDAKRERQIHRAMDRLNAKQFDPDELIDPHIEALKKRVRQKRRRHQDIAPIEPVRSGTEDDSSENEEGAEVIDLMQVLKRSLKRGRIEPTGKKADEGKDGKAAATPAGAQTSGLGTTAKSKTTARSRKGTKSSKADPSDLSRLSREMLYEMAQQRRIRGRSDMNKMQLIEALRRGD</sequence>
<evidence type="ECO:0000256" key="1">
    <source>
        <dbReference type="ARBA" id="ARBA00023125"/>
    </source>
</evidence>
<keyword evidence="1" id="KW-0238">DNA-binding</keyword>
<dbReference type="RefSeq" id="WP_075569167.1">
    <property type="nucleotide sequence ID" value="NZ_MSDO01000005.1"/>
</dbReference>
<feature type="compositionally biased region" description="Basic residues" evidence="2">
    <location>
        <begin position="335"/>
        <end position="344"/>
    </location>
</feature>
<feature type="compositionally biased region" description="Polar residues" evidence="2">
    <location>
        <begin position="321"/>
        <end position="334"/>
    </location>
</feature>